<keyword evidence="3" id="KW-1185">Reference proteome</keyword>
<keyword evidence="1" id="KW-1133">Transmembrane helix</keyword>
<evidence type="ECO:0000256" key="1">
    <source>
        <dbReference type="SAM" id="Phobius"/>
    </source>
</evidence>
<reference evidence="2 3" key="1">
    <citation type="journal article" date="2016" name="Antonie Van Leeuwenhoek">
        <title>Bacillus depressus sp. nov., isolated from soil of a sunflower field.</title>
        <authorList>
            <person name="Wei X."/>
            <person name="Xin D."/>
            <person name="Xin Y."/>
            <person name="Zhang H."/>
            <person name="Wang T."/>
            <person name="Zhang J."/>
        </authorList>
    </citation>
    <scope>NUCLEOTIDE SEQUENCE [LARGE SCALE GENOMIC DNA]</scope>
    <source>
        <strain evidence="2 3">BZ1</strain>
    </source>
</reference>
<dbReference type="AlphaFoldDB" id="A0A6L3VI22"/>
<comment type="caution">
    <text evidence="2">The sequence shown here is derived from an EMBL/GenBank/DDBJ whole genome shotgun (WGS) entry which is preliminary data.</text>
</comment>
<sequence length="274" mass="30888">MITIIIAIASLLILTPTLLLLPVGFSVKWKLGLIGVAFLLASAGLLASVQLPLYQTILILFLLSGLVSILLGKRIQMPAPTHIDSGISEEKSFGLEKELLHKEEKDEEPLRDFSAVIDETASAIETVKKDLDMIIELGPILEKKELVIKDYQTTNLEINKPDKHDDLIDIDDDIAFLEKRVTDLGIDESKNKLENKKYSFENTFISDIEKLIEADFDEALNEELPEQNDVVPQVKMEELDEIELSNFVANQEDDKPELGNDEIEIEELILHKNR</sequence>
<dbReference type="EMBL" id="WBOS01000001">
    <property type="protein sequence ID" value="KAB2338725.1"/>
    <property type="molecule type" value="Genomic_DNA"/>
</dbReference>
<evidence type="ECO:0000313" key="3">
    <source>
        <dbReference type="Proteomes" id="UP000481030"/>
    </source>
</evidence>
<feature type="transmembrane region" description="Helical" evidence="1">
    <location>
        <begin position="31"/>
        <end position="47"/>
    </location>
</feature>
<evidence type="ECO:0000313" key="2">
    <source>
        <dbReference type="EMBL" id="KAB2338725.1"/>
    </source>
</evidence>
<protein>
    <submittedName>
        <fullName evidence="2">Uncharacterized protein</fullName>
    </submittedName>
</protein>
<name>A0A6L3VI22_9BACI</name>
<keyword evidence="1" id="KW-0472">Membrane</keyword>
<feature type="transmembrane region" description="Helical" evidence="1">
    <location>
        <begin position="53"/>
        <end position="72"/>
    </location>
</feature>
<organism evidence="2 3">
    <name type="scientific">Cytobacillus depressus</name>
    <dbReference type="NCBI Taxonomy" id="1602942"/>
    <lineage>
        <taxon>Bacteria</taxon>
        <taxon>Bacillati</taxon>
        <taxon>Bacillota</taxon>
        <taxon>Bacilli</taxon>
        <taxon>Bacillales</taxon>
        <taxon>Bacillaceae</taxon>
        <taxon>Cytobacillus</taxon>
    </lineage>
</organism>
<accession>A0A6L3VI22</accession>
<keyword evidence="1" id="KW-0812">Transmembrane</keyword>
<dbReference type="Proteomes" id="UP000481030">
    <property type="component" value="Unassembled WGS sequence"/>
</dbReference>
<proteinExistence type="predicted"/>
<gene>
    <name evidence="2" type="ORF">F7731_04030</name>
</gene>
<feature type="transmembrane region" description="Helical" evidence="1">
    <location>
        <begin position="6"/>
        <end position="24"/>
    </location>
</feature>
<dbReference type="RefSeq" id="WP_151533465.1">
    <property type="nucleotide sequence ID" value="NZ_WBOS01000001.1"/>
</dbReference>